<organism evidence="2 3">
    <name type="scientific">Allocatelliglobosispora scoriae</name>
    <dbReference type="NCBI Taxonomy" id="643052"/>
    <lineage>
        <taxon>Bacteria</taxon>
        <taxon>Bacillati</taxon>
        <taxon>Actinomycetota</taxon>
        <taxon>Actinomycetes</taxon>
        <taxon>Micromonosporales</taxon>
        <taxon>Micromonosporaceae</taxon>
        <taxon>Allocatelliglobosispora</taxon>
    </lineage>
</organism>
<evidence type="ECO:0000313" key="3">
    <source>
        <dbReference type="Proteomes" id="UP000587527"/>
    </source>
</evidence>
<dbReference type="RefSeq" id="WP_184834154.1">
    <property type="nucleotide sequence ID" value="NZ_JACHMN010000002.1"/>
</dbReference>
<protein>
    <submittedName>
        <fullName evidence="2">Glyoxylase-like metal-dependent hydrolase (Beta-lactamase superfamily II)</fullName>
    </submittedName>
</protein>
<dbReference type="InterPro" id="IPR036866">
    <property type="entry name" value="RibonucZ/Hydroxyglut_hydro"/>
</dbReference>
<gene>
    <name evidence="2" type="ORF">F4553_001691</name>
</gene>
<dbReference type="SUPFAM" id="SSF56281">
    <property type="entry name" value="Metallo-hydrolase/oxidoreductase"/>
    <property type="match status" value="1"/>
</dbReference>
<dbReference type="AlphaFoldDB" id="A0A841BNJ4"/>
<dbReference type="InterPro" id="IPR001279">
    <property type="entry name" value="Metallo-B-lactamas"/>
</dbReference>
<sequence>MARLGAFGTGPIASARTFDLAQRLDVPGGPQAIPTPGHTGGSAAYHFPELDALFTGDALVTQDAFTGEVGPRIVCRAFTEDSAAALDSLRTLAATGAGTVLLGHGDPATGGISAAVDSARRAGIS</sequence>
<evidence type="ECO:0000259" key="1">
    <source>
        <dbReference type="Pfam" id="PF00753"/>
    </source>
</evidence>
<reference evidence="2 3" key="1">
    <citation type="submission" date="2020-08" db="EMBL/GenBank/DDBJ databases">
        <title>Sequencing the genomes of 1000 actinobacteria strains.</title>
        <authorList>
            <person name="Klenk H.-P."/>
        </authorList>
    </citation>
    <scope>NUCLEOTIDE SEQUENCE [LARGE SCALE GENOMIC DNA]</scope>
    <source>
        <strain evidence="2 3">DSM 45362</strain>
    </source>
</reference>
<name>A0A841BNJ4_9ACTN</name>
<dbReference type="Gene3D" id="3.60.15.10">
    <property type="entry name" value="Ribonuclease Z/Hydroxyacylglutathione hydrolase-like"/>
    <property type="match status" value="1"/>
</dbReference>
<dbReference type="Proteomes" id="UP000587527">
    <property type="component" value="Unassembled WGS sequence"/>
</dbReference>
<proteinExistence type="predicted"/>
<comment type="caution">
    <text evidence="2">The sequence shown here is derived from an EMBL/GenBank/DDBJ whole genome shotgun (WGS) entry which is preliminary data.</text>
</comment>
<dbReference type="EMBL" id="JACHMN010000002">
    <property type="protein sequence ID" value="MBB5868312.1"/>
    <property type="molecule type" value="Genomic_DNA"/>
</dbReference>
<feature type="domain" description="Metallo-beta-lactamase" evidence="1">
    <location>
        <begin position="22"/>
        <end position="104"/>
    </location>
</feature>
<evidence type="ECO:0000313" key="2">
    <source>
        <dbReference type="EMBL" id="MBB5868312.1"/>
    </source>
</evidence>
<accession>A0A841BNJ4</accession>
<keyword evidence="2" id="KW-0378">Hydrolase</keyword>
<dbReference type="Pfam" id="PF00753">
    <property type="entry name" value="Lactamase_B"/>
    <property type="match status" value="1"/>
</dbReference>
<keyword evidence="3" id="KW-1185">Reference proteome</keyword>
<dbReference type="GO" id="GO:0016787">
    <property type="term" value="F:hydrolase activity"/>
    <property type="evidence" value="ECO:0007669"/>
    <property type="project" value="UniProtKB-KW"/>
</dbReference>